<evidence type="ECO:0000313" key="2">
    <source>
        <dbReference type="EMBL" id="PVD20677.1"/>
    </source>
</evidence>
<accession>A0A2T7NHM2</accession>
<dbReference type="PANTHER" id="PTHR21381:SF3">
    <property type="entry name" value="SGC REGION PROTEIN SGCQ-RELATED"/>
    <property type="match status" value="1"/>
</dbReference>
<comment type="caution">
    <text evidence="2">The sequence shown here is derived from an EMBL/GenBank/DDBJ whole genome shotgun (WGS) entry which is preliminary data.</text>
</comment>
<organism evidence="2 3">
    <name type="scientific">Pomacea canaliculata</name>
    <name type="common">Golden apple snail</name>
    <dbReference type="NCBI Taxonomy" id="400727"/>
    <lineage>
        <taxon>Eukaryota</taxon>
        <taxon>Metazoa</taxon>
        <taxon>Spiralia</taxon>
        <taxon>Lophotrochozoa</taxon>
        <taxon>Mollusca</taxon>
        <taxon>Gastropoda</taxon>
        <taxon>Caenogastropoda</taxon>
        <taxon>Architaenioglossa</taxon>
        <taxon>Ampullarioidea</taxon>
        <taxon>Ampullariidae</taxon>
        <taxon>Pomacea</taxon>
    </lineage>
</organism>
<dbReference type="NCBIfam" id="TIGR00259">
    <property type="entry name" value="thylakoid_BtpA"/>
    <property type="match status" value="1"/>
</dbReference>
<dbReference type="Proteomes" id="UP000245119">
    <property type="component" value="Linkage Group LG12"/>
</dbReference>
<comment type="similarity">
    <text evidence="1">Belongs to the BtpA family.</text>
</comment>
<protein>
    <recommendedName>
        <fullName evidence="4">BtpA family membrane complex biogenesis protein</fullName>
    </recommendedName>
</protein>
<dbReference type="Pfam" id="PF03437">
    <property type="entry name" value="BtpA"/>
    <property type="match status" value="1"/>
</dbReference>
<evidence type="ECO:0008006" key="4">
    <source>
        <dbReference type="Google" id="ProtNLM"/>
    </source>
</evidence>
<dbReference type="AlphaFoldDB" id="A0A2T7NHM2"/>
<dbReference type="InterPro" id="IPR005137">
    <property type="entry name" value="BtpA"/>
</dbReference>
<dbReference type="STRING" id="400727.A0A2T7NHM2"/>
<sequence length="252" mass="27016">MLSRVAGMWVIAIQGRGLVVDGPGEDAVLVENMHDIPYLHTNAVGPEVTAAMSVVCSEVRKVFAPKPVGVQVLAGANRQALAVALAAGLQFVRAEGFVFSHVADEGLMSACAGELLRYRRQIGAEDVLVLTDIKKKHSAHAITADVDIAETAKAAQFFLSDGVIVTGSATGQAASTKEMRAVLDAVDLPVLVGSGVTTDNYDQFRAAHAVVVGSHFKRNGLWSNELDPDRLRRFMQHVADVRRKQVETTMIM</sequence>
<evidence type="ECO:0000313" key="3">
    <source>
        <dbReference type="Proteomes" id="UP000245119"/>
    </source>
</evidence>
<proteinExistence type="inferred from homology"/>
<name>A0A2T7NHM2_POMCA</name>
<dbReference type="EMBL" id="PZQS01000012">
    <property type="protein sequence ID" value="PVD20677.1"/>
    <property type="molecule type" value="Genomic_DNA"/>
</dbReference>
<reference evidence="2 3" key="1">
    <citation type="submission" date="2018-04" db="EMBL/GenBank/DDBJ databases">
        <title>The genome of golden apple snail Pomacea canaliculata provides insight into stress tolerance and invasive adaptation.</title>
        <authorList>
            <person name="Liu C."/>
            <person name="Liu B."/>
            <person name="Ren Y."/>
            <person name="Zhang Y."/>
            <person name="Wang H."/>
            <person name="Li S."/>
            <person name="Jiang F."/>
            <person name="Yin L."/>
            <person name="Zhang G."/>
            <person name="Qian W."/>
            <person name="Fan W."/>
        </authorList>
    </citation>
    <scope>NUCLEOTIDE SEQUENCE [LARGE SCALE GENOMIC DNA]</scope>
    <source>
        <strain evidence="2">SZHN2017</strain>
        <tissue evidence="2">Muscle</tissue>
    </source>
</reference>
<evidence type="ECO:0000256" key="1">
    <source>
        <dbReference type="ARBA" id="ARBA00006007"/>
    </source>
</evidence>
<dbReference type="InterPro" id="IPR011060">
    <property type="entry name" value="RibuloseP-bd_barrel"/>
</dbReference>
<dbReference type="OrthoDB" id="10045006at2759"/>
<keyword evidence="3" id="KW-1185">Reference proteome</keyword>
<dbReference type="PANTHER" id="PTHR21381">
    <property type="entry name" value="ZGC:162297"/>
    <property type="match status" value="1"/>
</dbReference>
<gene>
    <name evidence="2" type="ORF">C0Q70_18835</name>
</gene>
<dbReference type="PIRSF" id="PIRSF005956">
    <property type="entry name" value="BtpA"/>
    <property type="match status" value="1"/>
</dbReference>
<dbReference type="SUPFAM" id="SSF51366">
    <property type="entry name" value="Ribulose-phoshate binding barrel"/>
    <property type="match status" value="1"/>
</dbReference>